<evidence type="ECO:0000256" key="4">
    <source>
        <dbReference type="ARBA" id="ARBA00022519"/>
    </source>
</evidence>
<comment type="subcellular location">
    <subcellularLocation>
        <location evidence="2 14">Cell inner membrane</location>
    </subcellularLocation>
</comment>
<dbReference type="GO" id="GO:0004673">
    <property type="term" value="F:protein histidine kinase activity"/>
    <property type="evidence" value="ECO:0007669"/>
    <property type="project" value="UniProtKB-EC"/>
</dbReference>
<keyword evidence="18" id="KW-1185">Reference proteome</keyword>
<evidence type="ECO:0000313" key="17">
    <source>
        <dbReference type="EMBL" id="CAG9165661.1"/>
    </source>
</evidence>
<keyword evidence="7 14" id="KW-0812">Transmembrane</keyword>
<comment type="catalytic activity">
    <reaction evidence="1 14">
        <text>ATP + protein L-histidine = ADP + protein N-phospho-L-histidine.</text>
        <dbReference type="EC" id="2.7.13.3"/>
    </reaction>
</comment>
<sequence>MTARLPGHAIATRLAVMFGLAAALVFAVTGSVLYWVQCVELEKRQLEEIRARFELVGPKVAKLGTPEQWDRFAGVLNSLTPADDSLRYLVEGPDRRFRYGKPFPAGADAAQRGADVWAVEFDERRFLMLRRKLPAYEERPAVTMAVAVDQAPFYETARALGVALVGSSLLGVAAVAALGWRIAKAGLAPIERLSRHAGELDPRHLERLPDADLPAELSGMVIAFNGALDKLERAYVQLSSFNADVAHELRTPLSNVIGQTQVALSRRRSAPELEDILQSNLEDLERLSRIVVDMLFLAQSDRGVLARDLATVSIAAEVRRSADFLDMLFEDAGAALQIRGDASARVNSSLFQRAVCNLLSNALQHGRRGRPVSVAIEADGKTVTVAVRNEAEPLSAEQMRRLFDRFYRVDGARTDSRQNHGLGLAIVKAIAVMHGGGVFARFEQGTIAVGMTLPVAPAAEPETHERPLAGHAAPA</sequence>
<dbReference type="InterPro" id="IPR036890">
    <property type="entry name" value="HATPase_C_sf"/>
</dbReference>
<dbReference type="Gene3D" id="1.10.287.130">
    <property type="match status" value="1"/>
</dbReference>
<feature type="transmembrane region" description="Helical" evidence="14">
    <location>
        <begin position="14"/>
        <end position="36"/>
    </location>
</feature>
<keyword evidence="6 14" id="KW-0808">Transferase</keyword>
<keyword evidence="11 14" id="KW-1133">Transmembrane helix</keyword>
<gene>
    <name evidence="17" type="primary">rcsC_3</name>
    <name evidence="17" type="ORF">LMG21510_00163</name>
</gene>
<keyword evidence="12 14" id="KW-0902">Two-component regulatory system</keyword>
<evidence type="ECO:0000256" key="9">
    <source>
        <dbReference type="ARBA" id="ARBA00022777"/>
    </source>
</evidence>
<keyword evidence="10 14" id="KW-0067">ATP-binding</keyword>
<dbReference type="InterPro" id="IPR036097">
    <property type="entry name" value="HisK_dim/P_sf"/>
</dbReference>
<dbReference type="InterPro" id="IPR005467">
    <property type="entry name" value="His_kinase_dom"/>
</dbReference>
<feature type="domain" description="Histidine kinase" evidence="15">
    <location>
        <begin position="244"/>
        <end position="457"/>
    </location>
</feature>
<keyword evidence="3 14" id="KW-1003">Cell membrane</keyword>
<keyword evidence="13 14" id="KW-0472">Membrane</keyword>
<evidence type="ECO:0000256" key="5">
    <source>
        <dbReference type="ARBA" id="ARBA00022553"/>
    </source>
</evidence>
<accession>A0ABN7XZS0</accession>
<feature type="transmembrane region" description="Helical" evidence="14">
    <location>
        <begin position="159"/>
        <end position="180"/>
    </location>
</feature>
<dbReference type="SUPFAM" id="SSF47384">
    <property type="entry name" value="Homodimeric domain of signal transducing histidine kinase"/>
    <property type="match status" value="1"/>
</dbReference>
<evidence type="ECO:0000313" key="18">
    <source>
        <dbReference type="Proteomes" id="UP000721236"/>
    </source>
</evidence>
<dbReference type="PANTHER" id="PTHR45436:SF9">
    <property type="entry name" value="SENSOR PROTEIN"/>
    <property type="match status" value="1"/>
</dbReference>
<comment type="function">
    <text evidence="14">Member of a two-component regulatory system.</text>
</comment>
<keyword evidence="9 14" id="KW-0418">Kinase</keyword>
<evidence type="ECO:0000256" key="12">
    <source>
        <dbReference type="ARBA" id="ARBA00023012"/>
    </source>
</evidence>
<dbReference type="InterPro" id="IPR006290">
    <property type="entry name" value="CztS_silS_copS"/>
</dbReference>
<evidence type="ECO:0000256" key="7">
    <source>
        <dbReference type="ARBA" id="ARBA00022692"/>
    </source>
</evidence>
<dbReference type="Pfam" id="PF00512">
    <property type="entry name" value="HisKA"/>
    <property type="match status" value="1"/>
</dbReference>
<dbReference type="Proteomes" id="UP000721236">
    <property type="component" value="Unassembled WGS sequence"/>
</dbReference>
<evidence type="ECO:0000259" key="15">
    <source>
        <dbReference type="PROSITE" id="PS50109"/>
    </source>
</evidence>
<keyword evidence="8 14" id="KW-0547">Nucleotide-binding</keyword>
<proteinExistence type="predicted"/>
<dbReference type="RefSeq" id="WP_224039054.1">
    <property type="nucleotide sequence ID" value="NZ_CAJZAH010000001.1"/>
</dbReference>
<evidence type="ECO:0000256" key="11">
    <source>
        <dbReference type="ARBA" id="ARBA00022989"/>
    </source>
</evidence>
<dbReference type="CDD" id="cd00082">
    <property type="entry name" value="HisKA"/>
    <property type="match status" value="1"/>
</dbReference>
<evidence type="ECO:0000256" key="14">
    <source>
        <dbReference type="RuleBase" id="RU364088"/>
    </source>
</evidence>
<evidence type="ECO:0000259" key="16">
    <source>
        <dbReference type="PROSITE" id="PS50885"/>
    </source>
</evidence>
<evidence type="ECO:0000256" key="10">
    <source>
        <dbReference type="ARBA" id="ARBA00022840"/>
    </source>
</evidence>
<dbReference type="Gene3D" id="3.30.565.10">
    <property type="entry name" value="Histidine kinase-like ATPase, C-terminal domain"/>
    <property type="match status" value="1"/>
</dbReference>
<evidence type="ECO:0000256" key="6">
    <source>
        <dbReference type="ARBA" id="ARBA00022679"/>
    </source>
</evidence>
<dbReference type="InterPro" id="IPR003660">
    <property type="entry name" value="HAMP_dom"/>
</dbReference>
<dbReference type="SMART" id="SM00388">
    <property type="entry name" value="HisKA"/>
    <property type="match status" value="1"/>
</dbReference>
<dbReference type="PROSITE" id="PS50885">
    <property type="entry name" value="HAMP"/>
    <property type="match status" value="1"/>
</dbReference>
<dbReference type="EC" id="2.7.13.3" evidence="14"/>
<keyword evidence="4 14" id="KW-0997">Cell inner membrane</keyword>
<evidence type="ECO:0000256" key="1">
    <source>
        <dbReference type="ARBA" id="ARBA00000085"/>
    </source>
</evidence>
<feature type="domain" description="HAMP" evidence="16">
    <location>
        <begin position="184"/>
        <end position="236"/>
    </location>
</feature>
<keyword evidence="5" id="KW-0597">Phosphoprotein</keyword>
<evidence type="ECO:0000256" key="8">
    <source>
        <dbReference type="ARBA" id="ARBA00022741"/>
    </source>
</evidence>
<reference evidence="17 18" key="1">
    <citation type="submission" date="2021-08" db="EMBL/GenBank/DDBJ databases">
        <authorList>
            <person name="Peeters C."/>
        </authorList>
    </citation>
    <scope>NUCLEOTIDE SEQUENCE [LARGE SCALE GENOMIC DNA]</scope>
    <source>
        <strain evidence="17 18">LMG 21510</strain>
    </source>
</reference>
<comment type="caution">
    <text evidence="17">The sequence shown here is derived from an EMBL/GenBank/DDBJ whole genome shotgun (WGS) entry which is preliminary data.</text>
</comment>
<dbReference type="PANTHER" id="PTHR45436">
    <property type="entry name" value="SENSOR HISTIDINE KINASE YKOH"/>
    <property type="match status" value="1"/>
</dbReference>
<organism evidence="17 18">
    <name type="scientific">Cupriavidus respiraculi</name>
    <dbReference type="NCBI Taxonomy" id="195930"/>
    <lineage>
        <taxon>Bacteria</taxon>
        <taxon>Pseudomonadati</taxon>
        <taxon>Pseudomonadota</taxon>
        <taxon>Betaproteobacteria</taxon>
        <taxon>Burkholderiales</taxon>
        <taxon>Burkholderiaceae</taxon>
        <taxon>Cupriavidus</taxon>
    </lineage>
</organism>
<evidence type="ECO:0000256" key="3">
    <source>
        <dbReference type="ARBA" id="ARBA00022475"/>
    </source>
</evidence>
<dbReference type="PROSITE" id="PS50109">
    <property type="entry name" value="HIS_KIN"/>
    <property type="match status" value="1"/>
</dbReference>
<dbReference type="InterPro" id="IPR003594">
    <property type="entry name" value="HATPase_dom"/>
</dbReference>
<dbReference type="InterPro" id="IPR050428">
    <property type="entry name" value="TCS_sensor_his_kinase"/>
</dbReference>
<evidence type="ECO:0000256" key="2">
    <source>
        <dbReference type="ARBA" id="ARBA00004533"/>
    </source>
</evidence>
<evidence type="ECO:0000256" key="13">
    <source>
        <dbReference type="ARBA" id="ARBA00023136"/>
    </source>
</evidence>
<dbReference type="Pfam" id="PF02518">
    <property type="entry name" value="HATPase_c"/>
    <property type="match status" value="1"/>
</dbReference>
<dbReference type="SMART" id="SM00387">
    <property type="entry name" value="HATPase_c"/>
    <property type="match status" value="1"/>
</dbReference>
<protein>
    <recommendedName>
        <fullName evidence="14">Sensor protein</fullName>
        <ecNumber evidence="14">2.7.13.3</ecNumber>
    </recommendedName>
</protein>
<name>A0ABN7XZS0_9BURK</name>
<dbReference type="CDD" id="cd00075">
    <property type="entry name" value="HATPase"/>
    <property type="match status" value="1"/>
</dbReference>
<dbReference type="EMBL" id="CAJZAH010000001">
    <property type="protein sequence ID" value="CAG9165661.1"/>
    <property type="molecule type" value="Genomic_DNA"/>
</dbReference>
<dbReference type="InterPro" id="IPR003661">
    <property type="entry name" value="HisK_dim/P_dom"/>
</dbReference>
<dbReference type="NCBIfam" id="TIGR01386">
    <property type="entry name" value="cztS_silS_copS"/>
    <property type="match status" value="1"/>
</dbReference>
<dbReference type="SUPFAM" id="SSF55874">
    <property type="entry name" value="ATPase domain of HSP90 chaperone/DNA topoisomerase II/histidine kinase"/>
    <property type="match status" value="1"/>
</dbReference>